<keyword evidence="2" id="KW-0378">Hydrolase</keyword>
<dbReference type="Pfam" id="PF22942">
    <property type="entry name" value="DUF7025"/>
    <property type="match status" value="1"/>
</dbReference>
<organism evidence="2 3">
    <name type="scientific">Aspergillus homomorphus (strain CBS 101889)</name>
    <dbReference type="NCBI Taxonomy" id="1450537"/>
    <lineage>
        <taxon>Eukaryota</taxon>
        <taxon>Fungi</taxon>
        <taxon>Dikarya</taxon>
        <taxon>Ascomycota</taxon>
        <taxon>Pezizomycotina</taxon>
        <taxon>Eurotiomycetes</taxon>
        <taxon>Eurotiomycetidae</taxon>
        <taxon>Eurotiales</taxon>
        <taxon>Aspergillaceae</taxon>
        <taxon>Aspergillus</taxon>
        <taxon>Aspergillus subgen. Circumdati</taxon>
    </lineage>
</organism>
<evidence type="ECO:0000313" key="2">
    <source>
        <dbReference type="EMBL" id="RAL09439.1"/>
    </source>
</evidence>
<dbReference type="Gene3D" id="3.40.50.300">
    <property type="entry name" value="P-loop containing nucleotide triphosphate hydrolases"/>
    <property type="match status" value="1"/>
</dbReference>
<sequence>LHRWDKDTSKYKVVESIEPEVDDFSGYVFVVREHIDSKSKKSTTYIDVKSEILRDILREVLENVKTVSVMEAKPSIEQVVLFHFLPELKSHSEGVEHLRLLVDHIDEAYAAIVERLTPLLQRREITYDLLELLFKPGCHLYTKCLGTGKSRCIVFDAAEETTRKDVTHLKLECHYLDHDDHEFGEVGIELGIVKFRGRKPIHTLEVFPLQYHPDCEGITQNLVERGRKLSQFIGRSSTSVLIQHCKGMAFIMKDGKPLALNIDSRVAVDAALFREMMPNYRRPRVSDCWEDHSTIRTISFSEEERRAELEKFKANGKDPRAITEEECLICCPTVRCFSFTDKIFVECAVGDLADVQWSPASFDRLQIPNDTKEILLSVTTARLSGNKDVVFDDFIKGKGRGLNVLFYGVPGVGKTFTVEATAERFQTPLYSVSAGDLIADHGDPLQLDMTLDRIFKIAKRLNTILLVDEADVFMEKRASYQGSHNRLVTVFLRKLEYYEGVLFLTTNRVMEFDEAVLSRIHLKIKYPELTQNARRNIWESFLSEARTLQGPSTVDPSEIEHLASMKLNGREASHNTSSLRLPLASVENTQVTFKHLVKATKANDKFVGEFKNSGRMQGMYT</sequence>
<feature type="non-terminal residue" evidence="2">
    <location>
        <position position="1"/>
    </location>
</feature>
<dbReference type="SUPFAM" id="SSF52540">
    <property type="entry name" value="P-loop containing nucleoside triphosphate hydrolases"/>
    <property type="match status" value="1"/>
</dbReference>
<dbReference type="PANTHER" id="PTHR46411">
    <property type="entry name" value="FAMILY ATPASE, PUTATIVE-RELATED"/>
    <property type="match status" value="1"/>
</dbReference>
<keyword evidence="3" id="KW-1185">Reference proteome</keyword>
<dbReference type="GO" id="GO:0016887">
    <property type="term" value="F:ATP hydrolysis activity"/>
    <property type="evidence" value="ECO:0007669"/>
    <property type="project" value="InterPro"/>
</dbReference>
<dbReference type="SMART" id="SM00382">
    <property type="entry name" value="AAA"/>
    <property type="match status" value="1"/>
</dbReference>
<dbReference type="InterPro" id="IPR054289">
    <property type="entry name" value="DUF7025"/>
</dbReference>
<evidence type="ECO:0000313" key="3">
    <source>
        <dbReference type="Proteomes" id="UP000248961"/>
    </source>
</evidence>
<proteinExistence type="predicted"/>
<dbReference type="RefSeq" id="XP_025548593.1">
    <property type="nucleotide sequence ID" value="XM_025692005.1"/>
</dbReference>
<protein>
    <submittedName>
        <fullName evidence="2">P-loop containing nucleoside triphosphate hydrolase protein</fullName>
    </submittedName>
</protein>
<dbReference type="VEuPathDB" id="FungiDB:BO97DRAFT_351922"/>
<dbReference type="InterPro" id="IPR027417">
    <property type="entry name" value="P-loop_NTPase"/>
</dbReference>
<feature type="domain" description="AAA+ ATPase" evidence="1">
    <location>
        <begin position="400"/>
        <end position="528"/>
    </location>
</feature>
<dbReference type="EMBL" id="KZ824304">
    <property type="protein sequence ID" value="RAL09439.1"/>
    <property type="molecule type" value="Genomic_DNA"/>
</dbReference>
<dbReference type="AlphaFoldDB" id="A0A395HPL9"/>
<name>A0A395HPL9_ASPHC</name>
<dbReference type="CDD" id="cd19481">
    <property type="entry name" value="RecA-like_protease"/>
    <property type="match status" value="1"/>
</dbReference>
<dbReference type="InterPro" id="IPR003593">
    <property type="entry name" value="AAA+_ATPase"/>
</dbReference>
<reference evidence="2 3" key="1">
    <citation type="submission" date="2018-02" db="EMBL/GenBank/DDBJ databases">
        <title>The genomes of Aspergillus section Nigri reveals drivers in fungal speciation.</title>
        <authorList>
            <consortium name="DOE Joint Genome Institute"/>
            <person name="Vesth T.C."/>
            <person name="Nybo J."/>
            <person name="Theobald S."/>
            <person name="Brandl J."/>
            <person name="Frisvad J.C."/>
            <person name="Nielsen K.F."/>
            <person name="Lyhne E.K."/>
            <person name="Kogle M.E."/>
            <person name="Kuo A."/>
            <person name="Riley R."/>
            <person name="Clum A."/>
            <person name="Nolan M."/>
            <person name="Lipzen A."/>
            <person name="Salamov A."/>
            <person name="Henrissat B."/>
            <person name="Wiebenga A."/>
            <person name="De vries R.P."/>
            <person name="Grigoriev I.V."/>
            <person name="Mortensen U.H."/>
            <person name="Andersen M.R."/>
            <person name="Baker S.E."/>
        </authorList>
    </citation>
    <scope>NUCLEOTIDE SEQUENCE [LARGE SCALE GENOMIC DNA]</scope>
    <source>
        <strain evidence="2 3">CBS 101889</strain>
    </source>
</reference>
<gene>
    <name evidence="2" type="ORF">BO97DRAFT_351922</name>
</gene>
<dbReference type="OrthoDB" id="10042665at2759"/>
<dbReference type="GO" id="GO:0005524">
    <property type="term" value="F:ATP binding"/>
    <property type="evidence" value="ECO:0007669"/>
    <property type="project" value="InterPro"/>
</dbReference>
<dbReference type="Proteomes" id="UP000248961">
    <property type="component" value="Unassembled WGS sequence"/>
</dbReference>
<dbReference type="GeneID" id="37196294"/>
<dbReference type="STRING" id="1450537.A0A395HPL9"/>
<evidence type="ECO:0000259" key="1">
    <source>
        <dbReference type="SMART" id="SM00382"/>
    </source>
</evidence>
<dbReference type="Pfam" id="PF00004">
    <property type="entry name" value="AAA"/>
    <property type="match status" value="1"/>
</dbReference>
<accession>A0A395HPL9</accession>
<dbReference type="PANTHER" id="PTHR46411:SF3">
    <property type="entry name" value="AAA+ ATPASE DOMAIN-CONTAINING PROTEIN"/>
    <property type="match status" value="1"/>
</dbReference>
<dbReference type="InterPro" id="IPR003959">
    <property type="entry name" value="ATPase_AAA_core"/>
</dbReference>